<evidence type="ECO:0000313" key="2">
    <source>
        <dbReference type="EMBL" id="VFA90406.1"/>
    </source>
</evidence>
<organism evidence="2 3">
    <name type="scientific">Gordonia paraffinivorans</name>
    <dbReference type="NCBI Taxonomy" id="175628"/>
    <lineage>
        <taxon>Bacteria</taxon>
        <taxon>Bacillati</taxon>
        <taxon>Actinomycetota</taxon>
        <taxon>Actinomycetes</taxon>
        <taxon>Mycobacteriales</taxon>
        <taxon>Gordoniaceae</taxon>
        <taxon>Gordonia</taxon>
    </lineage>
</organism>
<feature type="region of interest" description="Disordered" evidence="1">
    <location>
        <begin position="99"/>
        <end position="118"/>
    </location>
</feature>
<dbReference type="InterPro" id="IPR022536">
    <property type="entry name" value="EspC"/>
</dbReference>
<sequence>MSPHTPGPRSNPSSTGSTDDARLMVDSAALHRFSQTQRHSAALVGAHAPGHDDAMTGLATTFGLIGFEFLGAAAEFLHLHQRTLEATARRQEDLATTTLRADAAYSSGDSTAEKGLSL</sequence>
<dbReference type="GeneID" id="60751960"/>
<accession>A0ABD7V8N9</accession>
<dbReference type="Proteomes" id="UP000360750">
    <property type="component" value="Unassembled WGS sequence"/>
</dbReference>
<evidence type="ECO:0000256" key="1">
    <source>
        <dbReference type="SAM" id="MobiDB-lite"/>
    </source>
</evidence>
<feature type="compositionally biased region" description="Polar residues" evidence="1">
    <location>
        <begin position="8"/>
        <end position="18"/>
    </location>
</feature>
<feature type="region of interest" description="Disordered" evidence="1">
    <location>
        <begin position="1"/>
        <end position="20"/>
    </location>
</feature>
<dbReference type="Pfam" id="PF10824">
    <property type="entry name" value="T7SS_ESX_EspC"/>
    <property type="match status" value="1"/>
</dbReference>
<gene>
    <name evidence="2" type="ORF">NCTC8139_03990</name>
</gene>
<dbReference type="EMBL" id="CAACYD010000007">
    <property type="protein sequence ID" value="VFA90406.1"/>
    <property type="molecule type" value="Genomic_DNA"/>
</dbReference>
<name>A0ABD7V8N9_9ACTN</name>
<dbReference type="AlphaFoldDB" id="A0ABD7V8N9"/>
<reference evidence="2 3" key="1">
    <citation type="submission" date="2019-02" db="EMBL/GenBank/DDBJ databases">
        <authorList>
            <consortium name="Pathogen Informatics"/>
        </authorList>
    </citation>
    <scope>NUCLEOTIDE SEQUENCE [LARGE SCALE GENOMIC DNA]</scope>
    <source>
        <strain evidence="2 3">3012STDY6756503</strain>
    </source>
</reference>
<proteinExistence type="predicted"/>
<dbReference type="RefSeq" id="WP_165484450.1">
    <property type="nucleotide sequence ID" value="NZ_CAACYD010000007.1"/>
</dbReference>
<evidence type="ECO:0000313" key="3">
    <source>
        <dbReference type="Proteomes" id="UP000360750"/>
    </source>
</evidence>
<comment type="caution">
    <text evidence="2">The sequence shown here is derived from an EMBL/GenBank/DDBJ whole genome shotgun (WGS) entry which is preliminary data.</text>
</comment>
<protein>
    <submittedName>
        <fullName evidence="2">Protein of uncharacterized function (DUF2580)</fullName>
    </submittedName>
</protein>